<dbReference type="InterPro" id="IPR018143">
    <property type="entry name" value="Folate_rcpt-like"/>
</dbReference>
<evidence type="ECO:0000259" key="5">
    <source>
        <dbReference type="Pfam" id="PF03024"/>
    </source>
</evidence>
<organism evidence="6 7">
    <name type="scientific">Naegleria fowleri</name>
    <name type="common">Brain eating amoeba</name>
    <dbReference type="NCBI Taxonomy" id="5763"/>
    <lineage>
        <taxon>Eukaryota</taxon>
        <taxon>Discoba</taxon>
        <taxon>Heterolobosea</taxon>
        <taxon>Tetramitia</taxon>
        <taxon>Eutetramitia</taxon>
        <taxon>Vahlkampfiidae</taxon>
        <taxon>Naegleria</taxon>
    </lineage>
</organism>
<dbReference type="Proteomes" id="UP000444721">
    <property type="component" value="Unassembled WGS sequence"/>
</dbReference>
<keyword evidence="3" id="KW-0472">Membrane</keyword>
<proteinExistence type="predicted"/>
<dbReference type="RefSeq" id="XP_044559065.1">
    <property type="nucleotide sequence ID" value="XM_044710013.1"/>
</dbReference>
<keyword evidence="3" id="KW-1133">Transmembrane helix</keyword>
<keyword evidence="3" id="KW-0812">Transmembrane</keyword>
<sequence length="227" mass="25188">MMTALVCIGFLSTTSTVQAASFLSIFKSDSWKSIQETNQLLSMCRYYIPSISRNLATCTWYNKDSCCTVDTSQKIKDGWEKSSGRYSGTSNVTIPQFLVEAFAGGCLDELHQYICYLCSPGQTVFIEEHIQIMGQRSILYLCESFCNRLYQKCALVPVTGGRPVSLAFSSGEDFCTRGLEDPANQLQIKVRTGNCFNGASALGMNWSQMVLVSMMVIVSLLPLFINN</sequence>
<evidence type="ECO:0000313" key="6">
    <source>
        <dbReference type="EMBL" id="KAF0974352.1"/>
    </source>
</evidence>
<dbReference type="EMBL" id="VFQX01000052">
    <property type="protein sequence ID" value="KAF0974352.1"/>
    <property type="molecule type" value="Genomic_DNA"/>
</dbReference>
<gene>
    <name evidence="6" type="ORF">FDP41_006384</name>
</gene>
<dbReference type="Pfam" id="PF03024">
    <property type="entry name" value="Folate_rec"/>
    <property type="match status" value="1"/>
</dbReference>
<feature type="transmembrane region" description="Helical" evidence="3">
    <location>
        <begin position="206"/>
        <end position="225"/>
    </location>
</feature>
<dbReference type="VEuPathDB" id="AmoebaDB:NfTy_090340"/>
<reference evidence="6 7" key="1">
    <citation type="journal article" date="2019" name="Sci. Rep.">
        <title>Nanopore sequencing improves the draft genome of the human pathogenic amoeba Naegleria fowleri.</title>
        <authorList>
            <person name="Liechti N."/>
            <person name="Schurch N."/>
            <person name="Bruggmann R."/>
            <person name="Wittwer M."/>
        </authorList>
    </citation>
    <scope>NUCLEOTIDE SEQUENCE [LARGE SCALE GENOMIC DNA]</scope>
    <source>
        <strain evidence="6 7">ATCC 30894</strain>
    </source>
</reference>
<dbReference type="GeneID" id="68113602"/>
<name>A0A6A5BHR1_NAEFO</name>
<protein>
    <recommendedName>
        <fullName evidence="5">Folate receptor-like domain-containing protein</fullName>
    </recommendedName>
</protein>
<keyword evidence="7" id="KW-1185">Reference proteome</keyword>
<dbReference type="VEuPathDB" id="AmoebaDB:FDP41_006384"/>
<feature type="signal peptide" evidence="4">
    <location>
        <begin position="1"/>
        <end position="19"/>
    </location>
</feature>
<accession>A0A6A5BHR1</accession>
<keyword evidence="1 4" id="KW-0732">Signal</keyword>
<feature type="domain" description="Folate receptor-like" evidence="5">
    <location>
        <begin position="50"/>
        <end position="154"/>
    </location>
</feature>
<feature type="chain" id="PRO_5025499483" description="Folate receptor-like domain-containing protein" evidence="4">
    <location>
        <begin position="20"/>
        <end position="227"/>
    </location>
</feature>
<comment type="caution">
    <text evidence="6">The sequence shown here is derived from an EMBL/GenBank/DDBJ whole genome shotgun (WGS) entry which is preliminary data.</text>
</comment>
<dbReference type="OrthoDB" id="10255464at2759"/>
<dbReference type="OMA" id="ELHQYIC"/>
<dbReference type="AlphaFoldDB" id="A0A6A5BHR1"/>
<evidence type="ECO:0000256" key="1">
    <source>
        <dbReference type="ARBA" id="ARBA00022729"/>
    </source>
</evidence>
<keyword evidence="2" id="KW-1015">Disulfide bond</keyword>
<evidence type="ECO:0000256" key="2">
    <source>
        <dbReference type="ARBA" id="ARBA00023157"/>
    </source>
</evidence>
<dbReference type="VEuPathDB" id="AmoebaDB:NF0089530"/>
<evidence type="ECO:0000256" key="3">
    <source>
        <dbReference type="SAM" id="Phobius"/>
    </source>
</evidence>
<evidence type="ECO:0000256" key="4">
    <source>
        <dbReference type="SAM" id="SignalP"/>
    </source>
</evidence>
<evidence type="ECO:0000313" key="7">
    <source>
        <dbReference type="Proteomes" id="UP000444721"/>
    </source>
</evidence>